<keyword evidence="2" id="KW-0560">Oxidoreductase</keyword>
<evidence type="ECO:0000256" key="2">
    <source>
        <dbReference type="ARBA" id="ARBA00023002"/>
    </source>
</evidence>
<dbReference type="HOGENOM" id="CLU_023194_0_2_11"/>
<protein>
    <submittedName>
        <fullName evidence="5">Oxidoreductase</fullName>
    </submittedName>
</protein>
<dbReference type="Pfam" id="PF22725">
    <property type="entry name" value="GFO_IDH_MocA_C3"/>
    <property type="match status" value="1"/>
</dbReference>
<feature type="domain" description="GFO/IDH/MocA-like oxidoreductase" evidence="4">
    <location>
        <begin position="127"/>
        <end position="243"/>
    </location>
</feature>
<dbReference type="InterPro" id="IPR036291">
    <property type="entry name" value="NAD(P)-bd_dom_sf"/>
</dbReference>
<dbReference type="EMBL" id="CM000951">
    <property type="protein sequence ID" value="EDY57165.1"/>
    <property type="molecule type" value="Genomic_DNA"/>
</dbReference>
<dbReference type="AlphaFoldDB" id="B5HWG0"/>
<dbReference type="PANTHER" id="PTHR42840">
    <property type="entry name" value="NAD(P)-BINDING ROSSMANN-FOLD SUPERFAMILY PROTEIN-RELATED"/>
    <property type="match status" value="1"/>
</dbReference>
<dbReference type="Proteomes" id="UP000002785">
    <property type="component" value="Chromosome"/>
</dbReference>
<evidence type="ECO:0000256" key="1">
    <source>
        <dbReference type="ARBA" id="ARBA00010928"/>
    </source>
</evidence>
<proteinExistence type="inferred from homology"/>
<dbReference type="RefSeq" id="WP_007386251.1">
    <property type="nucleotide sequence ID" value="NZ_CM000951.1"/>
</dbReference>
<evidence type="ECO:0000259" key="4">
    <source>
        <dbReference type="Pfam" id="PF22725"/>
    </source>
</evidence>
<dbReference type="GO" id="GO:0000166">
    <property type="term" value="F:nucleotide binding"/>
    <property type="evidence" value="ECO:0007669"/>
    <property type="project" value="InterPro"/>
</dbReference>
<dbReference type="InterPro" id="IPR055170">
    <property type="entry name" value="GFO_IDH_MocA-like_dom"/>
</dbReference>
<dbReference type="FunFam" id="3.30.360.10:FF:000027">
    <property type="entry name" value="Dehydrogenase"/>
    <property type="match status" value="1"/>
</dbReference>
<dbReference type="Gene3D" id="3.40.50.720">
    <property type="entry name" value="NAD(P)-binding Rossmann-like Domain"/>
    <property type="match status" value="1"/>
</dbReference>
<organism evidence="5 6">
    <name type="scientific">Streptomyces sviceus (strain ATCC 29083 / DSM 924 / JCM 4929 / NBRC 13980 / NCIMB 11184 / NRRL 5439 / UC 5370)</name>
    <dbReference type="NCBI Taxonomy" id="463191"/>
    <lineage>
        <taxon>Bacteria</taxon>
        <taxon>Bacillati</taxon>
        <taxon>Actinomycetota</taxon>
        <taxon>Actinomycetes</taxon>
        <taxon>Kitasatosporales</taxon>
        <taxon>Streptomycetaceae</taxon>
        <taxon>Streptomyces</taxon>
    </lineage>
</organism>
<gene>
    <name evidence="5" type="ORF">SSEG_03745</name>
</gene>
<name>B5HWG0_STRX2</name>
<evidence type="ECO:0000259" key="3">
    <source>
        <dbReference type="Pfam" id="PF01408"/>
    </source>
</evidence>
<reference evidence="5" key="1">
    <citation type="submission" date="2009-10" db="EMBL/GenBank/DDBJ databases">
        <title>The genome sequence of Streptomyces sviceus strain ATCC 29083.</title>
        <authorList>
            <consortium name="The Broad Institute Genome Sequencing Platform"/>
            <consortium name="Broad Institute Microbial Sequencing Center"/>
            <person name="Fischbach M."/>
            <person name="Godfrey P."/>
            <person name="Ward D."/>
            <person name="Young S."/>
            <person name="Zeng Q."/>
            <person name="Koehrsen M."/>
            <person name="Alvarado L."/>
            <person name="Berlin A.M."/>
            <person name="Bochicchio J."/>
            <person name="Borenstein D."/>
            <person name="Chapman S.B."/>
            <person name="Chen Z."/>
            <person name="Engels R."/>
            <person name="Freedman E."/>
            <person name="Gellesch M."/>
            <person name="Goldberg J."/>
            <person name="Griggs A."/>
            <person name="Gujja S."/>
            <person name="Heilman E.R."/>
            <person name="Heiman D.I."/>
            <person name="Hepburn T.A."/>
            <person name="Howarth C."/>
            <person name="Jen D."/>
            <person name="Larson L."/>
            <person name="Lewis B."/>
            <person name="Mehta T."/>
            <person name="Park D."/>
            <person name="Pearson M."/>
            <person name="Richards J."/>
            <person name="Roberts A."/>
            <person name="Saif S."/>
            <person name="Shea T.D."/>
            <person name="Shenoy N."/>
            <person name="Sisk P."/>
            <person name="Stolte C."/>
            <person name="Sykes S.N."/>
            <person name="Thomson T."/>
            <person name="Walk T."/>
            <person name="White J."/>
            <person name="Yandava C."/>
            <person name="Straight P."/>
            <person name="Clardy J."/>
            <person name="Hung D."/>
            <person name="Kolter R."/>
            <person name="Mekalanos J."/>
            <person name="Walker S."/>
            <person name="Walsh C.T."/>
            <person name="Wieland-Brown L.C."/>
            <person name="Haas B."/>
            <person name="Nusbaum C."/>
            <person name="Birren B."/>
        </authorList>
    </citation>
    <scope>NUCLEOTIDE SEQUENCE [LARGE SCALE GENOMIC DNA]</scope>
    <source>
        <strain evidence="5">ATCC 29083</strain>
    </source>
</reference>
<keyword evidence="6" id="KW-1185">Reference proteome</keyword>
<dbReference type="OrthoDB" id="256869at2"/>
<accession>B5HWG0</accession>
<dbReference type="eggNOG" id="COG0673">
    <property type="taxonomic scope" value="Bacteria"/>
</dbReference>
<dbReference type="Gene3D" id="3.30.360.10">
    <property type="entry name" value="Dihydrodipicolinate Reductase, domain 2"/>
    <property type="match status" value="1"/>
</dbReference>
<dbReference type="SUPFAM" id="SSF55347">
    <property type="entry name" value="Glyceraldehyde-3-phosphate dehydrogenase-like, C-terminal domain"/>
    <property type="match status" value="1"/>
</dbReference>
<evidence type="ECO:0000313" key="5">
    <source>
        <dbReference type="EMBL" id="EDY57165.1"/>
    </source>
</evidence>
<sequence>MRIGILGLGRIGAFHAETLSGLDAVESLVLTDPFAQAAKSAADRFGGEVVDSPEALLAAGVDGIVIAAATDAHPGLILAGVEAGIPVFCEKPVAKHMSEGVQVLKAVEGSDVPIQIGYNRRFDTGFVNARAAVQAGELGKLHTVRSTTLDPAPPPAAYIAASGGIFRDCSVHDFDIIRWVTGREVVEVYAVGGNRGADFIKEAGDADTTGAILTLDDGTIAVVSNSRHNARGYDVRMEIHGFTDSIAVGLEDKLPLRSVEPGVTFPAGTPHDFFMDRFTAAYRAELTAFTEVVAGNRPSPCTVADALEAGWIAEACTLSLHEHRPVTIAEVRSA</sequence>
<feature type="domain" description="Gfo/Idh/MocA-like oxidoreductase N-terminal" evidence="3">
    <location>
        <begin position="1"/>
        <end position="118"/>
    </location>
</feature>
<comment type="similarity">
    <text evidence="1">Belongs to the Gfo/Idh/MocA family.</text>
</comment>
<dbReference type="GO" id="GO:0016491">
    <property type="term" value="F:oxidoreductase activity"/>
    <property type="evidence" value="ECO:0007669"/>
    <property type="project" value="UniProtKB-KW"/>
</dbReference>
<dbReference type="PANTHER" id="PTHR42840:SF3">
    <property type="entry name" value="BINDING ROSSMANN FOLD OXIDOREDUCTASE, PUTATIVE (AFU_ORTHOLOGUE AFUA_2G10240)-RELATED"/>
    <property type="match status" value="1"/>
</dbReference>
<dbReference type="InterPro" id="IPR000683">
    <property type="entry name" value="Gfo/Idh/MocA-like_OxRdtase_N"/>
</dbReference>
<evidence type="ECO:0000313" key="6">
    <source>
        <dbReference type="Proteomes" id="UP000002785"/>
    </source>
</evidence>
<dbReference type="Pfam" id="PF01408">
    <property type="entry name" value="GFO_IDH_MocA"/>
    <property type="match status" value="1"/>
</dbReference>
<dbReference type="SUPFAM" id="SSF51735">
    <property type="entry name" value="NAD(P)-binding Rossmann-fold domains"/>
    <property type="match status" value="1"/>
</dbReference>